<proteinExistence type="predicted"/>
<name>A0ABV2S2R6_BRAJP</name>
<dbReference type="EMBL" id="JBEPTQ010000002">
    <property type="protein sequence ID" value="MET4723442.1"/>
    <property type="molecule type" value="Genomic_DNA"/>
</dbReference>
<protein>
    <recommendedName>
        <fullName evidence="4">Peptidase M23</fullName>
    </recommendedName>
</protein>
<dbReference type="InterPro" id="IPR011094">
    <property type="entry name" value="Uncharacterised_LppY/LpqO"/>
</dbReference>
<reference evidence="2 3" key="1">
    <citation type="submission" date="2024-06" db="EMBL/GenBank/DDBJ databases">
        <title>Genomic Encyclopedia of Type Strains, Phase V (KMG-V): Genome sequencing to study the core and pangenomes of soil and plant-associated prokaryotes.</title>
        <authorList>
            <person name="Whitman W."/>
        </authorList>
    </citation>
    <scope>NUCLEOTIDE SEQUENCE [LARGE SCALE GENOMIC DNA]</scope>
    <source>
        <strain evidence="2 3">USDA 160</strain>
    </source>
</reference>
<evidence type="ECO:0008006" key="4">
    <source>
        <dbReference type="Google" id="ProtNLM"/>
    </source>
</evidence>
<keyword evidence="3" id="KW-1185">Reference proteome</keyword>
<accession>A0ABV2S2R6</accession>
<sequence length="362" mass="38239">MPKYRVLNHQGRSMSAPYPSISSGKLSGPIGTANAPALIDARIDEVVSADPRRRAALASLRSTSMRNTLFAFIGLGACLLGSVSEAQAQNVDWQKVDETLGRKPAVSDDVHRYGFPRSDLSVTLDGVTIKPALALGGWVAFKPAHGGAMVMGDLVLLETEINPVMAKMIANGLEITAIHNHLLRASPATFYMHVAGHGDPVKLASAIHDALAESKTPLTVAAPASPAPAVDLDTAKLDQIIGSKGQANGGVYQFNVKRRDPITQDGMPLTPVAPMGVAIGINFQPTGGGKAAITGDFVLTGNEVNPVILALRTHGIEVTALHSHMLDEQPRLFFMHFWANDDAVKLAEGLRAALDKTASTKS</sequence>
<comment type="caution">
    <text evidence="2">The sequence shown here is derived from an EMBL/GenBank/DDBJ whole genome shotgun (WGS) entry which is preliminary data.</text>
</comment>
<evidence type="ECO:0000313" key="3">
    <source>
        <dbReference type="Proteomes" id="UP001549291"/>
    </source>
</evidence>
<evidence type="ECO:0000256" key="1">
    <source>
        <dbReference type="SAM" id="MobiDB-lite"/>
    </source>
</evidence>
<dbReference type="Pfam" id="PF07485">
    <property type="entry name" value="DUF1529"/>
    <property type="match status" value="2"/>
</dbReference>
<evidence type="ECO:0000313" key="2">
    <source>
        <dbReference type="EMBL" id="MET4723442.1"/>
    </source>
</evidence>
<dbReference type="Proteomes" id="UP001549291">
    <property type="component" value="Unassembled WGS sequence"/>
</dbReference>
<gene>
    <name evidence="2" type="ORF">ABIF63_007548</name>
</gene>
<organism evidence="2 3">
    <name type="scientific">Bradyrhizobium japonicum</name>
    <dbReference type="NCBI Taxonomy" id="375"/>
    <lineage>
        <taxon>Bacteria</taxon>
        <taxon>Pseudomonadati</taxon>
        <taxon>Pseudomonadota</taxon>
        <taxon>Alphaproteobacteria</taxon>
        <taxon>Hyphomicrobiales</taxon>
        <taxon>Nitrobacteraceae</taxon>
        <taxon>Bradyrhizobium</taxon>
    </lineage>
</organism>
<feature type="region of interest" description="Disordered" evidence="1">
    <location>
        <begin position="1"/>
        <end position="20"/>
    </location>
</feature>